<dbReference type="GO" id="GO:0003924">
    <property type="term" value="F:GTPase activity"/>
    <property type="evidence" value="ECO:0007669"/>
    <property type="project" value="InterPro"/>
</dbReference>
<dbReference type="InterPro" id="IPR000640">
    <property type="entry name" value="EFG_V-like"/>
</dbReference>
<evidence type="ECO:0000256" key="3">
    <source>
        <dbReference type="ARBA" id="ARBA00022768"/>
    </source>
</evidence>
<feature type="domain" description="Tr-type G" evidence="9">
    <location>
        <begin position="8"/>
        <end position="287"/>
    </location>
</feature>
<keyword evidence="7" id="KW-0963">Cytoplasm</keyword>
<comment type="caution">
    <text evidence="10">The sequence shown here is derived from an EMBL/GenBank/DDBJ whole genome shotgun (WGS) entry which is preliminary data.</text>
</comment>
<dbReference type="Gene3D" id="2.40.30.10">
    <property type="entry name" value="Translation factors"/>
    <property type="match status" value="1"/>
</dbReference>
<dbReference type="Pfam" id="PF22042">
    <property type="entry name" value="EF-G_D2"/>
    <property type="match status" value="1"/>
</dbReference>
<protein>
    <recommendedName>
        <fullName evidence="7 8">Elongation factor G</fullName>
        <shortName evidence="7">EF-G</shortName>
    </recommendedName>
</protein>
<dbReference type="Gene3D" id="3.30.230.10">
    <property type="match status" value="1"/>
</dbReference>
<dbReference type="SMART" id="SM00838">
    <property type="entry name" value="EFG_C"/>
    <property type="match status" value="1"/>
</dbReference>
<dbReference type="PROSITE" id="PS00301">
    <property type="entry name" value="G_TR_1"/>
    <property type="match status" value="1"/>
</dbReference>
<dbReference type="HAMAP" id="MF_00054_B">
    <property type="entry name" value="EF_G_EF_2_B"/>
    <property type="match status" value="1"/>
</dbReference>
<dbReference type="PANTHER" id="PTHR43261:SF1">
    <property type="entry name" value="RIBOSOME-RELEASING FACTOR 2, MITOCHONDRIAL"/>
    <property type="match status" value="1"/>
</dbReference>
<dbReference type="NCBIfam" id="TIGR00231">
    <property type="entry name" value="small_GTP"/>
    <property type="match status" value="1"/>
</dbReference>
<dbReference type="PROSITE" id="PS51722">
    <property type="entry name" value="G_TR_2"/>
    <property type="match status" value="1"/>
</dbReference>
<evidence type="ECO:0000256" key="8">
    <source>
        <dbReference type="NCBIfam" id="TIGR00484"/>
    </source>
</evidence>
<keyword evidence="4 7" id="KW-0648">Protein biosynthesis</keyword>
<dbReference type="GO" id="GO:0005737">
    <property type="term" value="C:cytoplasm"/>
    <property type="evidence" value="ECO:0007669"/>
    <property type="project" value="UniProtKB-SubCell"/>
</dbReference>
<feature type="binding site" evidence="7">
    <location>
        <begin position="85"/>
        <end position="89"/>
    </location>
    <ligand>
        <name>GTP</name>
        <dbReference type="ChEBI" id="CHEBI:37565"/>
    </ligand>
</feature>
<dbReference type="InterPro" id="IPR000795">
    <property type="entry name" value="T_Tr_GTP-bd_dom"/>
</dbReference>
<dbReference type="InterPro" id="IPR014721">
    <property type="entry name" value="Ribsml_uS5_D2-typ_fold_subgr"/>
</dbReference>
<dbReference type="InterPro" id="IPR027417">
    <property type="entry name" value="P-loop_NTPase"/>
</dbReference>
<evidence type="ECO:0000256" key="2">
    <source>
        <dbReference type="ARBA" id="ARBA00022741"/>
    </source>
</evidence>
<organism evidence="10 11">
    <name type="scientific">Candidatus Lambdaproteobacteria bacterium RIFOXYD2_FULL_50_16</name>
    <dbReference type="NCBI Taxonomy" id="1817772"/>
    <lineage>
        <taxon>Bacteria</taxon>
        <taxon>Pseudomonadati</taxon>
        <taxon>Pseudomonadota</taxon>
        <taxon>Candidatus Lambdaproteobacteria</taxon>
    </lineage>
</organism>
<keyword evidence="5 7" id="KW-0342">GTP-binding</keyword>
<dbReference type="CDD" id="cd01886">
    <property type="entry name" value="EF-G"/>
    <property type="match status" value="1"/>
</dbReference>
<dbReference type="InterPro" id="IPR005517">
    <property type="entry name" value="Transl_elong_EFG/EF2_IV"/>
</dbReference>
<name>A0A1F6G6F8_9PROT</name>
<feature type="binding site" evidence="7">
    <location>
        <begin position="17"/>
        <end position="24"/>
    </location>
    <ligand>
        <name>GTP</name>
        <dbReference type="ChEBI" id="CHEBI:37565"/>
    </ligand>
</feature>
<dbReference type="PRINTS" id="PR00315">
    <property type="entry name" value="ELONGATNFCT"/>
</dbReference>
<dbReference type="Proteomes" id="UP000178449">
    <property type="component" value="Unassembled WGS sequence"/>
</dbReference>
<evidence type="ECO:0000256" key="7">
    <source>
        <dbReference type="HAMAP-Rule" id="MF_00054"/>
    </source>
</evidence>
<dbReference type="EMBL" id="MFNE01000046">
    <property type="protein sequence ID" value="OGG93701.1"/>
    <property type="molecule type" value="Genomic_DNA"/>
</dbReference>
<evidence type="ECO:0000313" key="10">
    <source>
        <dbReference type="EMBL" id="OGG93701.1"/>
    </source>
</evidence>
<dbReference type="InterPro" id="IPR031157">
    <property type="entry name" value="G_TR_CS"/>
</dbReference>
<dbReference type="SMART" id="SM00889">
    <property type="entry name" value="EFG_IV"/>
    <property type="match status" value="1"/>
</dbReference>
<dbReference type="Gene3D" id="3.30.70.870">
    <property type="entry name" value="Elongation Factor G (Translational Gtpase), domain 3"/>
    <property type="match status" value="1"/>
</dbReference>
<dbReference type="InterPro" id="IPR009022">
    <property type="entry name" value="EFG_III"/>
</dbReference>
<dbReference type="GO" id="GO:0003746">
    <property type="term" value="F:translation elongation factor activity"/>
    <property type="evidence" value="ECO:0007669"/>
    <property type="project" value="UniProtKB-UniRule"/>
</dbReference>
<comment type="similarity">
    <text evidence="1 7">Belongs to the TRAFAC class translation factor GTPase superfamily. Classic translation factor GTPase family. EF-G/EF-2 subfamily.</text>
</comment>
<evidence type="ECO:0000313" key="11">
    <source>
        <dbReference type="Proteomes" id="UP000178449"/>
    </source>
</evidence>
<dbReference type="CDD" id="cd16262">
    <property type="entry name" value="EFG_III"/>
    <property type="match status" value="1"/>
</dbReference>
<sequence>MKGESELSQLRNIGIIAHIDAGKTTTTERILFYTGRSHKIGEVHDGAATMDWMAQEQERGITITAAATTCFWKRLDRSYQINIIDTPGHVDFTVEVERSLRVLDGAVVVFCAVSGVQPQSETVWRQADHYGVPRLAFVNKMDRVGADFKSVLDQMAQILHTQPIAVNLPIGEEERFEGVIDLVEMKALYFIEDNQGSEYRVEVIPEALAQLASKAREALIDAVTALDDRLLEKALEGEELNPEEIRQALRIGTLANRFTPVFAGSAFKNKGVQPLLDGVVDYLPSPVEVSAIQGMDPVSHQPLTRHADAEEPLAALVFKIQSDPFVGSLSYLRVYSGFLKTGEQLYNVGKEKKERIGKIFQMHANKREEIDLAQAGDIVAVVGLNFSTTGDTLARKNEEILLEKISLPIPVISIAIEPKTKADQDKLNEALAKLEKEDPSVSVGRDPETGQILVSGMGELHLDILVDRLNREFKLSVNTGKPQVAYRETVLNRIKASEIFDKPLLGKPTWAKVEVELEPLGPGEANRVEVSAGTPLEIQLAPLLKEGLEEGLASGVLAGYPVINLVARISSLDIREDAFNPQAFKIAAGLALRKALLAGTPTQLEPIMKVEVTTPPEFMGDIIGDLNARKGRVQSIEDKKTVQVIHVGVALSTMFGYLTSLRSLSQGRATFSMMFDRYEKVVS</sequence>
<dbReference type="InterPro" id="IPR053905">
    <property type="entry name" value="EF-G-like_DII"/>
</dbReference>
<evidence type="ECO:0000256" key="4">
    <source>
        <dbReference type="ARBA" id="ARBA00022917"/>
    </source>
</evidence>
<accession>A0A1F6G6F8</accession>
<dbReference type="PANTHER" id="PTHR43261">
    <property type="entry name" value="TRANSLATION ELONGATION FACTOR G-RELATED"/>
    <property type="match status" value="1"/>
</dbReference>
<dbReference type="InterPro" id="IPR041095">
    <property type="entry name" value="EFG_II"/>
</dbReference>
<evidence type="ECO:0000259" key="9">
    <source>
        <dbReference type="PROSITE" id="PS51722"/>
    </source>
</evidence>
<dbReference type="InterPro" id="IPR035647">
    <property type="entry name" value="EFG_III/V"/>
</dbReference>
<dbReference type="FunFam" id="3.30.70.240:FF:000001">
    <property type="entry name" value="Elongation factor G"/>
    <property type="match status" value="1"/>
</dbReference>
<dbReference type="CDD" id="cd03713">
    <property type="entry name" value="EFG_mtEFG_C"/>
    <property type="match status" value="1"/>
</dbReference>
<dbReference type="STRING" id="1817772.A2527_11295"/>
<gene>
    <name evidence="7" type="primary">fusA</name>
    <name evidence="10" type="ORF">A2527_11295</name>
</gene>
<dbReference type="GO" id="GO:0032790">
    <property type="term" value="P:ribosome disassembly"/>
    <property type="evidence" value="ECO:0007669"/>
    <property type="project" value="TreeGrafter"/>
</dbReference>
<dbReference type="SUPFAM" id="SSF50447">
    <property type="entry name" value="Translation proteins"/>
    <property type="match status" value="1"/>
</dbReference>
<dbReference type="Pfam" id="PF00679">
    <property type="entry name" value="EFG_C"/>
    <property type="match status" value="1"/>
</dbReference>
<dbReference type="InterPro" id="IPR004540">
    <property type="entry name" value="Transl_elong_EFG/EF2"/>
</dbReference>
<evidence type="ECO:0000256" key="1">
    <source>
        <dbReference type="ARBA" id="ARBA00005870"/>
    </source>
</evidence>
<dbReference type="NCBIfam" id="TIGR00484">
    <property type="entry name" value="EF-G"/>
    <property type="match status" value="1"/>
</dbReference>
<keyword evidence="2 7" id="KW-0547">Nucleotide-binding</keyword>
<dbReference type="SUPFAM" id="SSF54980">
    <property type="entry name" value="EF-G C-terminal domain-like"/>
    <property type="match status" value="2"/>
</dbReference>
<proteinExistence type="inferred from homology"/>
<dbReference type="FunFam" id="3.40.50.300:FF:000029">
    <property type="entry name" value="Elongation factor G"/>
    <property type="match status" value="1"/>
</dbReference>
<keyword evidence="3 7" id="KW-0251">Elongation factor</keyword>
<dbReference type="Pfam" id="PF03764">
    <property type="entry name" value="EFG_IV"/>
    <property type="match status" value="1"/>
</dbReference>
<dbReference type="CDD" id="cd04088">
    <property type="entry name" value="EFG_mtEFG_II"/>
    <property type="match status" value="1"/>
</dbReference>
<dbReference type="AlphaFoldDB" id="A0A1F6G6F8"/>
<feature type="binding site" evidence="7">
    <location>
        <begin position="139"/>
        <end position="142"/>
    </location>
    <ligand>
        <name>GTP</name>
        <dbReference type="ChEBI" id="CHEBI:37565"/>
    </ligand>
</feature>
<evidence type="ECO:0000256" key="6">
    <source>
        <dbReference type="ARBA" id="ARBA00024731"/>
    </source>
</evidence>
<reference evidence="10 11" key="1">
    <citation type="journal article" date="2016" name="Nat. Commun.">
        <title>Thousands of microbial genomes shed light on interconnected biogeochemical processes in an aquifer system.</title>
        <authorList>
            <person name="Anantharaman K."/>
            <person name="Brown C.T."/>
            <person name="Hug L.A."/>
            <person name="Sharon I."/>
            <person name="Castelle C.J."/>
            <person name="Probst A.J."/>
            <person name="Thomas B.C."/>
            <person name="Singh A."/>
            <person name="Wilkins M.J."/>
            <person name="Karaoz U."/>
            <person name="Brodie E.L."/>
            <person name="Williams K.H."/>
            <person name="Hubbard S.S."/>
            <person name="Banfield J.F."/>
        </authorList>
    </citation>
    <scope>NUCLEOTIDE SEQUENCE [LARGE SCALE GENOMIC DNA]</scope>
</reference>
<dbReference type="Pfam" id="PF00009">
    <property type="entry name" value="GTP_EFTU"/>
    <property type="match status" value="1"/>
</dbReference>
<dbReference type="FunFam" id="2.40.30.10:FF:000006">
    <property type="entry name" value="Elongation factor G"/>
    <property type="match status" value="1"/>
</dbReference>
<dbReference type="InterPro" id="IPR005225">
    <property type="entry name" value="Small_GTP-bd"/>
</dbReference>
<dbReference type="GO" id="GO:0097216">
    <property type="term" value="F:guanosine tetraphosphate binding"/>
    <property type="evidence" value="ECO:0007669"/>
    <property type="project" value="UniProtKB-ARBA"/>
</dbReference>
<dbReference type="InterPro" id="IPR035649">
    <property type="entry name" value="EFG_V"/>
</dbReference>
<evidence type="ECO:0000256" key="5">
    <source>
        <dbReference type="ARBA" id="ARBA00023134"/>
    </source>
</evidence>
<dbReference type="NCBIfam" id="NF009381">
    <property type="entry name" value="PRK12740.1-5"/>
    <property type="match status" value="1"/>
</dbReference>
<dbReference type="Gene3D" id="3.30.70.240">
    <property type="match status" value="1"/>
</dbReference>
<comment type="subcellular location">
    <subcellularLocation>
        <location evidence="7">Cytoplasm</location>
    </subcellularLocation>
</comment>
<dbReference type="InterPro" id="IPR009000">
    <property type="entry name" value="Transl_B-barrel_sf"/>
</dbReference>
<dbReference type="Pfam" id="PF14492">
    <property type="entry name" value="EFG_III"/>
    <property type="match status" value="1"/>
</dbReference>
<comment type="function">
    <text evidence="6 7">Catalyzes the GTP-dependent ribosomal translocation step during translation elongation. During this step, the ribosome changes from the pre-translocational (PRE) to the post-translocational (POST) state as the newly formed A-site-bound peptidyl-tRNA and P-site-bound deacylated tRNA move to the P and E sites, respectively. Catalyzes the coordinated movement of the two tRNA molecules, the mRNA and conformational changes in the ribosome.</text>
</comment>
<dbReference type="Gene3D" id="3.40.50.300">
    <property type="entry name" value="P-loop containing nucleotide triphosphate hydrolases"/>
    <property type="match status" value="1"/>
</dbReference>
<dbReference type="GO" id="GO:0005525">
    <property type="term" value="F:GTP binding"/>
    <property type="evidence" value="ECO:0007669"/>
    <property type="project" value="UniProtKB-UniRule"/>
</dbReference>
<dbReference type="FunFam" id="3.30.70.870:FF:000001">
    <property type="entry name" value="Elongation factor G"/>
    <property type="match status" value="1"/>
</dbReference>
<dbReference type="InterPro" id="IPR020568">
    <property type="entry name" value="Ribosomal_Su5_D2-typ_SF"/>
</dbReference>
<dbReference type="SUPFAM" id="SSF52540">
    <property type="entry name" value="P-loop containing nucleoside triphosphate hydrolases"/>
    <property type="match status" value="1"/>
</dbReference>
<dbReference type="SUPFAM" id="SSF54211">
    <property type="entry name" value="Ribosomal protein S5 domain 2-like"/>
    <property type="match status" value="1"/>
</dbReference>